<dbReference type="AlphaFoldDB" id="A0A2S9Q4G8"/>
<dbReference type="PANTHER" id="PTHR13887">
    <property type="entry name" value="GLUTATHIONE S-TRANSFERASE KAPPA"/>
    <property type="match status" value="1"/>
</dbReference>
<dbReference type="PANTHER" id="PTHR13887:SF14">
    <property type="entry name" value="DISULFIDE BOND FORMATION PROTEIN D"/>
    <property type="match status" value="1"/>
</dbReference>
<dbReference type="Gene3D" id="3.40.30.10">
    <property type="entry name" value="Glutaredoxin"/>
    <property type="match status" value="1"/>
</dbReference>
<organism evidence="6 7">
    <name type="scientific">Labrys okinawensis</name>
    <dbReference type="NCBI Taxonomy" id="346911"/>
    <lineage>
        <taxon>Bacteria</taxon>
        <taxon>Pseudomonadati</taxon>
        <taxon>Pseudomonadota</taxon>
        <taxon>Alphaproteobacteria</taxon>
        <taxon>Hyphomicrobiales</taxon>
        <taxon>Xanthobacteraceae</taxon>
        <taxon>Labrys</taxon>
    </lineage>
</organism>
<dbReference type="OrthoDB" id="9780147at2"/>
<evidence type="ECO:0000256" key="3">
    <source>
        <dbReference type="ARBA" id="ARBA00023157"/>
    </source>
</evidence>
<dbReference type="InterPro" id="IPR001853">
    <property type="entry name" value="DSBA-like_thioredoxin_dom"/>
</dbReference>
<evidence type="ECO:0000256" key="1">
    <source>
        <dbReference type="ARBA" id="ARBA00022729"/>
    </source>
</evidence>
<keyword evidence="4" id="KW-0676">Redox-active center</keyword>
<keyword evidence="2" id="KW-0560">Oxidoreductase</keyword>
<accession>A0A2S9Q4G8</accession>
<dbReference type="EMBL" id="PUEJ01000015">
    <property type="protein sequence ID" value="PRH84231.1"/>
    <property type="molecule type" value="Genomic_DNA"/>
</dbReference>
<keyword evidence="3" id="KW-1015">Disulfide bond</keyword>
<dbReference type="CDD" id="cd03023">
    <property type="entry name" value="DsbA_Com1_like"/>
    <property type="match status" value="1"/>
</dbReference>
<protein>
    <submittedName>
        <fullName evidence="6">Disulfide bond formation protein DsbA</fullName>
    </submittedName>
</protein>
<dbReference type="Pfam" id="PF01323">
    <property type="entry name" value="DSBA"/>
    <property type="match status" value="1"/>
</dbReference>
<evidence type="ECO:0000259" key="5">
    <source>
        <dbReference type="PROSITE" id="PS51352"/>
    </source>
</evidence>
<dbReference type="SUPFAM" id="SSF52833">
    <property type="entry name" value="Thioredoxin-like"/>
    <property type="match status" value="1"/>
</dbReference>
<evidence type="ECO:0000256" key="2">
    <source>
        <dbReference type="ARBA" id="ARBA00023002"/>
    </source>
</evidence>
<keyword evidence="7" id="KW-1185">Reference proteome</keyword>
<proteinExistence type="predicted"/>
<reference evidence="6 7" key="1">
    <citation type="submission" date="2018-02" db="EMBL/GenBank/DDBJ databases">
        <title>Whole genome sequencing of endophytic bacterium.</title>
        <authorList>
            <person name="Eedara R."/>
            <person name="Podile A.R."/>
        </authorList>
    </citation>
    <scope>NUCLEOTIDE SEQUENCE [LARGE SCALE GENOMIC DNA]</scope>
    <source>
        <strain evidence="6 7">RP1T</strain>
    </source>
</reference>
<dbReference type="PROSITE" id="PS51352">
    <property type="entry name" value="THIOREDOXIN_2"/>
    <property type="match status" value="1"/>
</dbReference>
<dbReference type="InterPro" id="IPR036249">
    <property type="entry name" value="Thioredoxin-like_sf"/>
</dbReference>
<dbReference type="GO" id="GO:0016491">
    <property type="term" value="F:oxidoreductase activity"/>
    <property type="evidence" value="ECO:0007669"/>
    <property type="project" value="UniProtKB-KW"/>
</dbReference>
<name>A0A2S9Q4G8_9HYPH</name>
<evidence type="ECO:0000313" key="7">
    <source>
        <dbReference type="Proteomes" id="UP000237682"/>
    </source>
</evidence>
<evidence type="ECO:0000256" key="4">
    <source>
        <dbReference type="ARBA" id="ARBA00023284"/>
    </source>
</evidence>
<comment type="caution">
    <text evidence="6">The sequence shown here is derived from an EMBL/GenBank/DDBJ whole genome shotgun (WGS) entry which is preliminary data.</text>
</comment>
<keyword evidence="1" id="KW-0732">Signal</keyword>
<gene>
    <name evidence="6" type="ORF">C5L14_28525</name>
</gene>
<dbReference type="InterPro" id="IPR013766">
    <property type="entry name" value="Thioredoxin_domain"/>
</dbReference>
<feature type="domain" description="Thioredoxin" evidence="5">
    <location>
        <begin position="100"/>
        <end position="282"/>
    </location>
</feature>
<sequence>MHHGPPWRVSASMIGVVERPAVHANAIPTGASVICVEGRRHGECRQPVESGRGPGARHGKTRVSARLRSQGPIMASRRVPPPLLAAFLFLVIGLLSLAPWPGGARAASADIDVNDIITDPSSPVLGNPKGKVTIIEFTDYRCPYCRVMQSRLDALLRENKDIRLVIKEWPIFGEASVHAARVALAANWQGKYGAVHAALFALPRTMDKDAVREAAGKAGVDLVRLDKELAARGPQIDAMLARNDVAARLFQLQGTPGFVIGHDVYFGALSLEQLRRYVKAAK</sequence>
<dbReference type="Proteomes" id="UP000237682">
    <property type="component" value="Unassembled WGS sequence"/>
</dbReference>
<evidence type="ECO:0000313" key="6">
    <source>
        <dbReference type="EMBL" id="PRH84231.1"/>
    </source>
</evidence>